<sequence>MYVPFPAATVRRALADPDRVARAIPGLQLDAGDEPREEGGAALQGRLRLRIAGSTITYRGTLRVTPQGETFAIEGEGSEARGTGSVKLALTITPRPADGGTALACSGTVSGEGRISAVPPAQAKASAGRLLERFAESLTAGLETTPIEAPDDDNDRAIPGIPGPEARHASDEKPAEPAPDDADQPGSSVFEAEIPPPSLDPLAEAGEEDEPDTEAAEDVDLGADAEAAAIEAEAEELAASLGPQAEAAHARRSMIGRSTEEVDHAPPRGRYAPMPPTETLSPVARLRWAAPAAAVAVATVVVIGRALRRRR</sequence>
<keyword evidence="4" id="KW-1185">Reference proteome</keyword>
<dbReference type="AlphaFoldDB" id="A0A6G4U4C9"/>
<keyword evidence="2" id="KW-1133">Transmembrane helix</keyword>
<organism evidence="3 4">
    <name type="scientific">Streptomyces coryli</name>
    <dbReference type="NCBI Taxonomy" id="1128680"/>
    <lineage>
        <taxon>Bacteria</taxon>
        <taxon>Bacillati</taxon>
        <taxon>Actinomycetota</taxon>
        <taxon>Actinomycetes</taxon>
        <taxon>Kitasatosporales</taxon>
        <taxon>Streptomycetaceae</taxon>
        <taxon>Streptomyces</taxon>
    </lineage>
</organism>
<keyword evidence="2" id="KW-0472">Membrane</keyword>
<dbReference type="PANTHER" id="PTHR38588">
    <property type="entry name" value="BLL0334 PROTEIN"/>
    <property type="match status" value="1"/>
</dbReference>
<protein>
    <submittedName>
        <fullName evidence="3">Carbon monoxide dehydrogenase subunit G</fullName>
    </submittedName>
</protein>
<evidence type="ECO:0000256" key="2">
    <source>
        <dbReference type="SAM" id="Phobius"/>
    </source>
</evidence>
<dbReference type="SUPFAM" id="SSF55961">
    <property type="entry name" value="Bet v1-like"/>
    <property type="match status" value="1"/>
</dbReference>
<feature type="compositionally biased region" description="Acidic residues" evidence="1">
    <location>
        <begin position="205"/>
        <end position="216"/>
    </location>
</feature>
<dbReference type="PANTHER" id="PTHR38588:SF1">
    <property type="entry name" value="BLL0334 PROTEIN"/>
    <property type="match status" value="1"/>
</dbReference>
<gene>
    <name evidence="3" type="ORF">G5C51_19500</name>
</gene>
<feature type="transmembrane region" description="Helical" evidence="2">
    <location>
        <begin position="288"/>
        <end position="307"/>
    </location>
</feature>
<dbReference type="Pfam" id="PF10604">
    <property type="entry name" value="Polyketide_cyc2"/>
    <property type="match status" value="1"/>
</dbReference>
<feature type="compositionally biased region" description="Basic and acidic residues" evidence="1">
    <location>
        <begin position="165"/>
        <end position="175"/>
    </location>
</feature>
<evidence type="ECO:0000256" key="1">
    <source>
        <dbReference type="SAM" id="MobiDB-lite"/>
    </source>
</evidence>
<proteinExistence type="predicted"/>
<name>A0A6G4U4C9_9ACTN</name>
<feature type="region of interest" description="Disordered" evidence="1">
    <location>
        <begin position="237"/>
        <end position="278"/>
    </location>
</feature>
<dbReference type="Proteomes" id="UP000481583">
    <property type="component" value="Unassembled WGS sequence"/>
</dbReference>
<dbReference type="EMBL" id="JAAKZV010000082">
    <property type="protein sequence ID" value="NGN66071.1"/>
    <property type="molecule type" value="Genomic_DNA"/>
</dbReference>
<feature type="region of interest" description="Disordered" evidence="1">
    <location>
        <begin position="143"/>
        <end position="216"/>
    </location>
</feature>
<reference evidence="3 4" key="1">
    <citation type="submission" date="2020-02" db="EMBL/GenBank/DDBJ databases">
        <title>Whole-genome analyses of novel actinobacteria.</title>
        <authorList>
            <person name="Sahin N."/>
        </authorList>
    </citation>
    <scope>NUCLEOTIDE SEQUENCE [LARGE SCALE GENOMIC DNA]</scope>
    <source>
        <strain evidence="3 4">A7024</strain>
    </source>
</reference>
<accession>A0A6G4U4C9</accession>
<dbReference type="Gene3D" id="3.30.530.20">
    <property type="match status" value="1"/>
</dbReference>
<keyword evidence="2" id="KW-0812">Transmembrane</keyword>
<dbReference type="InterPro" id="IPR019587">
    <property type="entry name" value="Polyketide_cyclase/dehydratase"/>
</dbReference>
<comment type="caution">
    <text evidence="3">The sequence shown here is derived from an EMBL/GenBank/DDBJ whole genome shotgun (WGS) entry which is preliminary data.</text>
</comment>
<dbReference type="InterPro" id="IPR010419">
    <property type="entry name" value="CO_DH_gsu"/>
</dbReference>
<evidence type="ECO:0000313" key="3">
    <source>
        <dbReference type="EMBL" id="NGN66071.1"/>
    </source>
</evidence>
<dbReference type="InterPro" id="IPR023393">
    <property type="entry name" value="START-like_dom_sf"/>
</dbReference>
<evidence type="ECO:0000313" key="4">
    <source>
        <dbReference type="Proteomes" id="UP000481583"/>
    </source>
</evidence>